<keyword evidence="2" id="KW-1185">Reference proteome</keyword>
<sequence length="128" mass="12718">MSLHVLHGKPLLSIPISFTFFNPVIGTVLDFGSGHALDFDSDSILGFDPGPVFKVPNMGLISAIVVGAVGGLSLATGIGPAVVAPLLGFSPTGIVSGTMAASAQSYYGSVSAGSVISALTSIAMTPTP</sequence>
<gene>
    <name evidence="1" type="ORF">EVAR_70564_1</name>
</gene>
<dbReference type="Proteomes" id="UP000299102">
    <property type="component" value="Unassembled WGS sequence"/>
</dbReference>
<dbReference type="Gene3D" id="6.10.110.10">
    <property type="match status" value="1"/>
</dbReference>
<dbReference type="EMBL" id="BGZK01004095">
    <property type="protein sequence ID" value="GBP06836.1"/>
    <property type="molecule type" value="Genomic_DNA"/>
</dbReference>
<proteinExistence type="predicted"/>
<dbReference type="AlphaFoldDB" id="A0A4C1SY05"/>
<dbReference type="InterPro" id="IPR038213">
    <property type="entry name" value="IFI6/IFI27-like_sf"/>
</dbReference>
<evidence type="ECO:0000313" key="2">
    <source>
        <dbReference type="Proteomes" id="UP000299102"/>
    </source>
</evidence>
<comment type="caution">
    <text evidence="1">The sequence shown here is derived from an EMBL/GenBank/DDBJ whole genome shotgun (WGS) entry which is preliminary data.</text>
</comment>
<evidence type="ECO:0000313" key="1">
    <source>
        <dbReference type="EMBL" id="GBP06836.1"/>
    </source>
</evidence>
<name>A0A4C1SY05_EUMVA</name>
<accession>A0A4C1SY05</accession>
<organism evidence="1 2">
    <name type="scientific">Eumeta variegata</name>
    <name type="common">Bagworm moth</name>
    <name type="synonym">Eumeta japonica</name>
    <dbReference type="NCBI Taxonomy" id="151549"/>
    <lineage>
        <taxon>Eukaryota</taxon>
        <taxon>Metazoa</taxon>
        <taxon>Ecdysozoa</taxon>
        <taxon>Arthropoda</taxon>
        <taxon>Hexapoda</taxon>
        <taxon>Insecta</taxon>
        <taxon>Pterygota</taxon>
        <taxon>Neoptera</taxon>
        <taxon>Endopterygota</taxon>
        <taxon>Lepidoptera</taxon>
        <taxon>Glossata</taxon>
        <taxon>Ditrysia</taxon>
        <taxon>Tineoidea</taxon>
        <taxon>Psychidae</taxon>
        <taxon>Oiketicinae</taxon>
        <taxon>Eumeta</taxon>
    </lineage>
</organism>
<reference evidence="1 2" key="1">
    <citation type="journal article" date="2019" name="Commun. Biol.">
        <title>The bagworm genome reveals a unique fibroin gene that provides high tensile strength.</title>
        <authorList>
            <person name="Kono N."/>
            <person name="Nakamura H."/>
            <person name="Ohtoshi R."/>
            <person name="Tomita M."/>
            <person name="Numata K."/>
            <person name="Arakawa K."/>
        </authorList>
    </citation>
    <scope>NUCLEOTIDE SEQUENCE [LARGE SCALE GENOMIC DNA]</scope>
</reference>
<dbReference type="OrthoDB" id="440424at2759"/>
<protein>
    <submittedName>
        <fullName evidence="1">Uncharacterized protein</fullName>
    </submittedName>
</protein>